<proteinExistence type="predicted"/>
<feature type="region of interest" description="Disordered" evidence="1">
    <location>
        <begin position="135"/>
        <end position="184"/>
    </location>
</feature>
<accession>A0AAV7SGU3</accession>
<name>A0AAV7SGU3_PLEWA</name>
<evidence type="ECO:0000256" key="1">
    <source>
        <dbReference type="SAM" id="MobiDB-lite"/>
    </source>
</evidence>
<sequence>MCTLHSGVFCLEGWFVLSCELFTVPRGACMAGYEDQAEDLYYLDEPAGSLDQDLVYALDAGVHHSVNQALSQAIQPIKHHLLGFVEQQGWVAPAGTQPIGEFSLSMNTQPSKQNTNPHAVDFESLIRNMAREHDYNAGSQKKAVSDPVSSSSEHSSEQGDDSPHKRKKKVHHQKAPTPKVLTFEPEDICAPQVFTLVTTP</sequence>
<dbReference type="Proteomes" id="UP001066276">
    <property type="component" value="Chromosome 4_2"/>
</dbReference>
<feature type="compositionally biased region" description="Basic and acidic residues" evidence="1">
    <location>
        <begin position="154"/>
        <end position="163"/>
    </location>
</feature>
<reference evidence="3" key="1">
    <citation type="journal article" date="2022" name="bioRxiv">
        <title>Sequencing and chromosome-scale assembly of the giantPleurodeles waltlgenome.</title>
        <authorList>
            <person name="Brown T."/>
            <person name="Elewa A."/>
            <person name="Iarovenko S."/>
            <person name="Subramanian E."/>
            <person name="Araus A.J."/>
            <person name="Petzold A."/>
            <person name="Susuki M."/>
            <person name="Suzuki K.-i.T."/>
            <person name="Hayashi T."/>
            <person name="Toyoda A."/>
            <person name="Oliveira C."/>
            <person name="Osipova E."/>
            <person name="Leigh N.D."/>
            <person name="Simon A."/>
            <person name="Yun M.H."/>
        </authorList>
    </citation>
    <scope>NUCLEOTIDE SEQUENCE</scope>
    <source>
        <strain evidence="3">20211129_DDA</strain>
        <tissue evidence="3">Liver</tissue>
    </source>
</reference>
<gene>
    <name evidence="3" type="ORF">NDU88_003763</name>
</gene>
<keyword evidence="2" id="KW-0732">Signal</keyword>
<dbReference type="EMBL" id="JANPWB010000008">
    <property type="protein sequence ID" value="KAJ1163303.1"/>
    <property type="molecule type" value="Genomic_DNA"/>
</dbReference>
<evidence type="ECO:0000256" key="2">
    <source>
        <dbReference type="SAM" id="SignalP"/>
    </source>
</evidence>
<dbReference type="AlphaFoldDB" id="A0AAV7SGU3"/>
<evidence type="ECO:0000313" key="3">
    <source>
        <dbReference type="EMBL" id="KAJ1163303.1"/>
    </source>
</evidence>
<feature type="chain" id="PRO_5043563607" evidence="2">
    <location>
        <begin position="19"/>
        <end position="200"/>
    </location>
</feature>
<organism evidence="3 4">
    <name type="scientific">Pleurodeles waltl</name>
    <name type="common">Iberian ribbed newt</name>
    <dbReference type="NCBI Taxonomy" id="8319"/>
    <lineage>
        <taxon>Eukaryota</taxon>
        <taxon>Metazoa</taxon>
        <taxon>Chordata</taxon>
        <taxon>Craniata</taxon>
        <taxon>Vertebrata</taxon>
        <taxon>Euteleostomi</taxon>
        <taxon>Amphibia</taxon>
        <taxon>Batrachia</taxon>
        <taxon>Caudata</taxon>
        <taxon>Salamandroidea</taxon>
        <taxon>Salamandridae</taxon>
        <taxon>Pleurodelinae</taxon>
        <taxon>Pleurodeles</taxon>
    </lineage>
</organism>
<comment type="caution">
    <text evidence="3">The sequence shown here is derived from an EMBL/GenBank/DDBJ whole genome shotgun (WGS) entry which is preliminary data.</text>
</comment>
<feature type="compositionally biased region" description="Basic residues" evidence="1">
    <location>
        <begin position="164"/>
        <end position="174"/>
    </location>
</feature>
<evidence type="ECO:0000313" key="4">
    <source>
        <dbReference type="Proteomes" id="UP001066276"/>
    </source>
</evidence>
<feature type="signal peptide" evidence="2">
    <location>
        <begin position="1"/>
        <end position="18"/>
    </location>
</feature>
<protein>
    <submittedName>
        <fullName evidence="3">Uncharacterized protein</fullName>
    </submittedName>
</protein>
<keyword evidence="4" id="KW-1185">Reference proteome</keyword>